<evidence type="ECO:0000256" key="8">
    <source>
        <dbReference type="ARBA" id="ARBA00023136"/>
    </source>
</evidence>
<evidence type="ECO:0000256" key="4">
    <source>
        <dbReference type="ARBA" id="ARBA00022452"/>
    </source>
</evidence>
<protein>
    <submittedName>
        <fullName evidence="15">Type II secretion system secretin GspD</fullName>
    </submittedName>
</protein>
<dbReference type="PANTHER" id="PTHR30332">
    <property type="entry name" value="PROBABLE GENERAL SECRETION PATHWAY PROTEIN D"/>
    <property type="match status" value="1"/>
</dbReference>
<dbReference type="Pfam" id="PF00263">
    <property type="entry name" value="Secretin"/>
    <property type="match status" value="1"/>
</dbReference>
<dbReference type="Gene3D" id="3.55.50.30">
    <property type="match status" value="1"/>
</dbReference>
<keyword evidence="7" id="KW-0653">Protein transport</keyword>
<evidence type="ECO:0000256" key="6">
    <source>
        <dbReference type="ARBA" id="ARBA00022729"/>
    </source>
</evidence>
<evidence type="ECO:0000313" key="16">
    <source>
        <dbReference type="Proteomes" id="UP000807370"/>
    </source>
</evidence>
<dbReference type="NCBIfam" id="TIGR02517">
    <property type="entry name" value="type_II_gspD"/>
    <property type="match status" value="1"/>
</dbReference>
<feature type="compositionally biased region" description="Gly residues" evidence="11">
    <location>
        <begin position="392"/>
        <end position="401"/>
    </location>
</feature>
<keyword evidence="6" id="KW-0732">Signal</keyword>
<dbReference type="InterPro" id="IPR001775">
    <property type="entry name" value="GspD/PilQ"/>
</dbReference>
<keyword evidence="4" id="KW-1134">Transmembrane beta strand</keyword>
<reference evidence="15 16" key="1">
    <citation type="submission" date="2020-07" db="EMBL/GenBank/DDBJ databases">
        <title>Bradyrhizobium diversity isolated from nodules of indigenous legumes of Western Australia.</title>
        <authorList>
            <person name="Klepa M.S."/>
        </authorList>
    </citation>
    <scope>NUCLEOTIDE SEQUENCE [LARGE SCALE GENOMIC DNA]</scope>
    <source>
        <strain evidence="15 16">CNPSo 4010</strain>
    </source>
</reference>
<feature type="compositionally biased region" description="Polar residues" evidence="11">
    <location>
        <begin position="361"/>
        <end position="381"/>
    </location>
</feature>
<evidence type="ECO:0000256" key="1">
    <source>
        <dbReference type="ARBA" id="ARBA00004442"/>
    </source>
</evidence>
<dbReference type="PANTHER" id="PTHR30332:SF25">
    <property type="entry name" value="SECRETIN XPSD"/>
    <property type="match status" value="1"/>
</dbReference>
<dbReference type="InterPro" id="IPR050810">
    <property type="entry name" value="Bact_Secretion_Sys_Channel"/>
</dbReference>
<evidence type="ECO:0000259" key="14">
    <source>
        <dbReference type="Pfam" id="PF21305"/>
    </source>
</evidence>
<dbReference type="Pfam" id="PF21305">
    <property type="entry name" value="type_II_gspD_N0"/>
    <property type="match status" value="1"/>
</dbReference>
<feature type="domain" description="NolW-like" evidence="13">
    <location>
        <begin position="332"/>
        <end position="468"/>
    </location>
</feature>
<evidence type="ECO:0000256" key="3">
    <source>
        <dbReference type="ARBA" id="ARBA00022448"/>
    </source>
</evidence>
<dbReference type="Gene3D" id="3.30.1370.120">
    <property type="match status" value="2"/>
</dbReference>
<comment type="subcellular location">
    <subcellularLocation>
        <location evidence="1 10">Cell outer membrane</location>
    </subcellularLocation>
</comment>
<feature type="domain" description="GspD-like N0" evidence="14">
    <location>
        <begin position="92"/>
        <end position="162"/>
    </location>
</feature>
<dbReference type="InterPro" id="IPR005644">
    <property type="entry name" value="NolW-like"/>
</dbReference>
<dbReference type="Proteomes" id="UP000807370">
    <property type="component" value="Unassembled WGS sequence"/>
</dbReference>
<evidence type="ECO:0000256" key="11">
    <source>
        <dbReference type="SAM" id="MobiDB-lite"/>
    </source>
</evidence>
<keyword evidence="16" id="KW-1185">Reference proteome</keyword>
<evidence type="ECO:0000256" key="10">
    <source>
        <dbReference type="RuleBase" id="RU004004"/>
    </source>
</evidence>
<dbReference type="InterPro" id="IPR004846">
    <property type="entry name" value="T2SS/T3SS_dom"/>
</dbReference>
<evidence type="ECO:0000259" key="12">
    <source>
        <dbReference type="Pfam" id="PF00263"/>
    </source>
</evidence>
<evidence type="ECO:0000256" key="2">
    <source>
        <dbReference type="ARBA" id="ARBA00006980"/>
    </source>
</evidence>
<keyword evidence="8" id="KW-0472">Membrane</keyword>
<dbReference type="PRINTS" id="PR00811">
    <property type="entry name" value="BCTERIALGSPD"/>
</dbReference>
<accession>A0ABS0PUR9</accession>
<sequence>MASLSLLLGLTACQTALIESSSDSVREAWNAPPPAARTAAVSSYSNQAIPSPLGPRTTGEPVFFNGSGRFLGSKPTGSTGAAPEEAGDGVTLNLLNASVAQAAKTVLGDLLAAKYTIDPGIDGKVTLQSPGPIPRSAALNLFQTALRSNNAALIYAGGAYKIVALDQAAVGANLQIDGDPDGTGAIASSLRVVQLKYVSASEIRRVVEPISPRGTIVRTDDARNTITLSGNDKDISGVLDAISVFDVDVMKGMSFGIVPVKASDPAAITDELRKVFDSDREGPMAGMVRFLPNKRMGAILVITPQPQYLSRATTWIRRLDNRGEGTEKQFYTYVVQNRRATELVSVLQSMFTQGKDGGSDSGSTRSVAPQYTEVSAQTSGMKQQAGASMQSGGLGGMGGSQPGAPSAAKAADTGPETTSSLQIGKDDSTGGPRIKVVADEAKNTVLIEASAADYRRVARVIGTLDVIPNQVLIEAMIAEVTLKDELRFGLRWFLSNKNQSGTLTDDLSGSIGSVFPGFNYAVRASNIAATLTALNEITDVNVISSPSLTVADNRTAALQVGDQVPITTQSAVSVLTPGAPVVNSVSYKDTGVILSITPRISESGRVMLDIEQEVSTVSETTTSSINSPTISQRRVRTTVVVNDGEAFALGGLIQDKRTKTRTQIPVLGDIPILGNAMRMKEDLIGKTELVIMIAPHVIRNLNEARQMTDEFRRELAIIMPYGRRPLPPRTPEQKLRRTLE</sequence>
<dbReference type="PRINTS" id="PR01032">
    <property type="entry name" value="PHAGEIV"/>
</dbReference>
<feature type="compositionally biased region" description="Low complexity" evidence="11">
    <location>
        <begin position="382"/>
        <end position="391"/>
    </location>
</feature>
<name>A0ABS0PUR9_9BRAD</name>
<keyword evidence="3 10" id="KW-0813">Transport</keyword>
<dbReference type="InterPro" id="IPR038591">
    <property type="entry name" value="NolW-like_sf"/>
</dbReference>
<feature type="domain" description="Type II/III secretion system secretin-like" evidence="12">
    <location>
        <begin position="533"/>
        <end position="699"/>
    </location>
</feature>
<comment type="similarity">
    <text evidence="2">Belongs to the bacterial secretin family. GSP D subfamily.</text>
</comment>
<feature type="domain" description="NolW-like" evidence="13">
    <location>
        <begin position="191"/>
        <end position="249"/>
    </location>
</feature>
<evidence type="ECO:0000256" key="7">
    <source>
        <dbReference type="ARBA" id="ARBA00022927"/>
    </source>
</evidence>
<evidence type="ECO:0000256" key="5">
    <source>
        <dbReference type="ARBA" id="ARBA00022692"/>
    </source>
</evidence>
<dbReference type="InterPro" id="IPR013356">
    <property type="entry name" value="T2SS_GspD"/>
</dbReference>
<proteinExistence type="inferred from homology"/>
<comment type="caution">
    <text evidence="15">The sequence shown here is derived from an EMBL/GenBank/DDBJ whole genome shotgun (WGS) entry which is preliminary data.</text>
</comment>
<dbReference type="InterPro" id="IPR049371">
    <property type="entry name" value="GspD-like_N0"/>
</dbReference>
<dbReference type="Pfam" id="PF03958">
    <property type="entry name" value="Secretin_N"/>
    <property type="match status" value="2"/>
</dbReference>
<evidence type="ECO:0000256" key="9">
    <source>
        <dbReference type="ARBA" id="ARBA00023237"/>
    </source>
</evidence>
<gene>
    <name evidence="15" type="primary">gspD</name>
    <name evidence="15" type="ORF">HZZ13_24675</name>
</gene>
<evidence type="ECO:0000259" key="13">
    <source>
        <dbReference type="Pfam" id="PF03958"/>
    </source>
</evidence>
<keyword evidence="9" id="KW-0998">Cell outer membrane</keyword>
<feature type="compositionally biased region" description="Low complexity" evidence="11">
    <location>
        <begin position="402"/>
        <end position="411"/>
    </location>
</feature>
<dbReference type="EMBL" id="JACCHP010000017">
    <property type="protein sequence ID" value="MBH5400949.1"/>
    <property type="molecule type" value="Genomic_DNA"/>
</dbReference>
<keyword evidence="5" id="KW-0812">Transmembrane</keyword>
<organism evidence="15 16">
    <name type="scientific">Bradyrhizobium agreste</name>
    <dbReference type="NCBI Taxonomy" id="2751811"/>
    <lineage>
        <taxon>Bacteria</taxon>
        <taxon>Pseudomonadati</taxon>
        <taxon>Pseudomonadota</taxon>
        <taxon>Alphaproteobacteria</taxon>
        <taxon>Hyphomicrobiales</taxon>
        <taxon>Nitrobacteraceae</taxon>
        <taxon>Bradyrhizobium</taxon>
    </lineage>
</organism>
<evidence type="ECO:0000313" key="15">
    <source>
        <dbReference type="EMBL" id="MBH5400949.1"/>
    </source>
</evidence>
<feature type="region of interest" description="Disordered" evidence="11">
    <location>
        <begin position="352"/>
        <end position="432"/>
    </location>
</feature>